<dbReference type="AlphaFoldDB" id="A0A1G9SK03"/>
<evidence type="ECO:0000313" key="2">
    <source>
        <dbReference type="EMBL" id="SDM35749.1"/>
    </source>
</evidence>
<dbReference type="Proteomes" id="UP000183376">
    <property type="component" value="Chromosome I"/>
</dbReference>
<keyword evidence="3" id="KW-1185">Reference proteome</keyword>
<dbReference type="OrthoDB" id="5150106at2"/>
<organism evidence="2 3">
    <name type="scientific">Allokutzneria albata</name>
    <name type="common">Kibdelosporangium albatum</name>
    <dbReference type="NCBI Taxonomy" id="211114"/>
    <lineage>
        <taxon>Bacteria</taxon>
        <taxon>Bacillati</taxon>
        <taxon>Actinomycetota</taxon>
        <taxon>Actinomycetes</taxon>
        <taxon>Pseudonocardiales</taxon>
        <taxon>Pseudonocardiaceae</taxon>
        <taxon>Allokutzneria</taxon>
    </lineage>
</organism>
<dbReference type="EMBL" id="LT629701">
    <property type="protein sequence ID" value="SDM35749.1"/>
    <property type="molecule type" value="Genomic_DNA"/>
</dbReference>
<keyword evidence="1" id="KW-1133">Transmembrane helix</keyword>
<sequence length="135" mass="14715">MKPDRPQWINEVAAITGVVFVLAFLTNLLVVVLAPRSYAAFADWAGAPGWVRDLWAVTVGAHPAFWMPLVAAYQLAVGVCALTARRRVLGVSGAALFHCGLLLLGMWPYALPVLAILLVTLWHAMRPLSDKEKKP</sequence>
<proteinExistence type="predicted"/>
<evidence type="ECO:0000256" key="1">
    <source>
        <dbReference type="SAM" id="Phobius"/>
    </source>
</evidence>
<dbReference type="RefSeq" id="WP_156051565.1">
    <property type="nucleotide sequence ID" value="NZ_JOEF01000026.1"/>
</dbReference>
<gene>
    <name evidence="2" type="ORF">SAMN04489726_1228</name>
</gene>
<protein>
    <recommendedName>
        <fullName evidence="4">DoxX-like family protein</fullName>
    </recommendedName>
</protein>
<feature type="transmembrane region" description="Helical" evidence="1">
    <location>
        <begin position="64"/>
        <end position="84"/>
    </location>
</feature>
<reference evidence="2 3" key="1">
    <citation type="submission" date="2016-10" db="EMBL/GenBank/DDBJ databases">
        <authorList>
            <person name="de Groot N.N."/>
        </authorList>
    </citation>
    <scope>NUCLEOTIDE SEQUENCE [LARGE SCALE GENOMIC DNA]</scope>
    <source>
        <strain evidence="2 3">DSM 44149</strain>
    </source>
</reference>
<accession>A0A1G9SK03</accession>
<name>A0A1G9SK03_ALLAB</name>
<feature type="transmembrane region" description="Helical" evidence="1">
    <location>
        <begin position="12"/>
        <end position="34"/>
    </location>
</feature>
<keyword evidence="1" id="KW-0812">Transmembrane</keyword>
<evidence type="ECO:0000313" key="3">
    <source>
        <dbReference type="Proteomes" id="UP000183376"/>
    </source>
</evidence>
<keyword evidence="1" id="KW-0472">Membrane</keyword>
<feature type="transmembrane region" description="Helical" evidence="1">
    <location>
        <begin position="96"/>
        <end position="125"/>
    </location>
</feature>
<dbReference type="STRING" id="211114.SAMN04489726_1228"/>
<evidence type="ECO:0008006" key="4">
    <source>
        <dbReference type="Google" id="ProtNLM"/>
    </source>
</evidence>